<dbReference type="Pfam" id="PF07841">
    <property type="entry name" value="DM4_12"/>
    <property type="match status" value="1"/>
</dbReference>
<dbReference type="InterPro" id="IPR006631">
    <property type="entry name" value="DM4_12"/>
</dbReference>
<reference evidence="1" key="1">
    <citation type="submission" date="2018-07" db="EMBL/GenBank/DDBJ databases">
        <authorList>
            <person name="Quirk P.G."/>
            <person name="Krulwich T.A."/>
        </authorList>
    </citation>
    <scope>NUCLEOTIDE SEQUENCE</scope>
</reference>
<accession>A0A336M7B8</accession>
<sequence>MQLKSILKRKIINKNEITLTLFLLIIFWSTVMIESSMNNDENNSINGNQTHEIQFNGVKRKRVKRFLSMRPGMRFLFRVNGREDALYDIPSWAHAYGFRGNYDIYQPLHSFPFHFINRRSVHDEVENLIELHQGLDGKACLLKTFCDATGWNRNENNKMGMLFKVFQVIFAKKTKYLDEDLDCKDLEEKCPFSLLELLPFTDI</sequence>
<dbReference type="AlphaFoldDB" id="A0A336M7B8"/>
<organism evidence="1">
    <name type="scientific">Culicoides sonorensis</name>
    <name type="common">Biting midge</name>
    <dbReference type="NCBI Taxonomy" id="179676"/>
    <lineage>
        <taxon>Eukaryota</taxon>
        <taxon>Metazoa</taxon>
        <taxon>Ecdysozoa</taxon>
        <taxon>Arthropoda</taxon>
        <taxon>Hexapoda</taxon>
        <taxon>Insecta</taxon>
        <taxon>Pterygota</taxon>
        <taxon>Neoptera</taxon>
        <taxon>Endopterygota</taxon>
        <taxon>Diptera</taxon>
        <taxon>Nematocera</taxon>
        <taxon>Chironomoidea</taxon>
        <taxon>Ceratopogonidae</taxon>
        <taxon>Ceratopogoninae</taxon>
        <taxon>Culicoides</taxon>
        <taxon>Monoculicoides</taxon>
    </lineage>
</organism>
<dbReference type="EMBL" id="UFQT01000656">
    <property type="protein sequence ID" value="SSX26214.1"/>
    <property type="molecule type" value="Genomic_DNA"/>
</dbReference>
<protein>
    <submittedName>
        <fullName evidence="1">CSON013179 protein</fullName>
    </submittedName>
</protein>
<gene>
    <name evidence="1" type="primary">CSON013179</name>
</gene>
<dbReference type="VEuPathDB" id="VectorBase:CSON013179"/>
<evidence type="ECO:0000313" key="1">
    <source>
        <dbReference type="EMBL" id="SSX26214.1"/>
    </source>
</evidence>
<proteinExistence type="predicted"/>
<dbReference type="OMA" id="HENCHQI"/>
<name>A0A336M7B8_CULSO</name>